<name>A0A0A9FZJ6_ARUDO</name>
<evidence type="ECO:0000259" key="1">
    <source>
        <dbReference type="PROSITE" id="PS50011"/>
    </source>
</evidence>
<dbReference type="SUPFAM" id="SSF56112">
    <property type="entry name" value="Protein kinase-like (PK-like)"/>
    <property type="match status" value="1"/>
</dbReference>
<accession>A0A0A9FZJ6</accession>
<evidence type="ECO:0000313" key="2">
    <source>
        <dbReference type="EMBL" id="JAE17682.1"/>
    </source>
</evidence>
<organism evidence="2">
    <name type="scientific">Arundo donax</name>
    <name type="common">Giant reed</name>
    <name type="synonym">Donax arundinaceus</name>
    <dbReference type="NCBI Taxonomy" id="35708"/>
    <lineage>
        <taxon>Eukaryota</taxon>
        <taxon>Viridiplantae</taxon>
        <taxon>Streptophyta</taxon>
        <taxon>Embryophyta</taxon>
        <taxon>Tracheophyta</taxon>
        <taxon>Spermatophyta</taxon>
        <taxon>Magnoliopsida</taxon>
        <taxon>Liliopsida</taxon>
        <taxon>Poales</taxon>
        <taxon>Poaceae</taxon>
        <taxon>PACMAD clade</taxon>
        <taxon>Arundinoideae</taxon>
        <taxon>Arundineae</taxon>
        <taxon>Arundo</taxon>
    </lineage>
</organism>
<dbReference type="PROSITE" id="PS50011">
    <property type="entry name" value="PROTEIN_KINASE_DOM"/>
    <property type="match status" value="1"/>
</dbReference>
<proteinExistence type="predicted"/>
<dbReference type="Gene3D" id="1.10.510.10">
    <property type="entry name" value="Transferase(Phosphotransferase) domain 1"/>
    <property type="match status" value="1"/>
</dbReference>
<dbReference type="GO" id="GO:0005524">
    <property type="term" value="F:ATP binding"/>
    <property type="evidence" value="ECO:0007669"/>
    <property type="project" value="InterPro"/>
</dbReference>
<dbReference type="GO" id="GO:0004672">
    <property type="term" value="F:protein kinase activity"/>
    <property type="evidence" value="ECO:0007669"/>
    <property type="project" value="InterPro"/>
</dbReference>
<dbReference type="EMBL" id="GBRH01180214">
    <property type="protein sequence ID" value="JAE17682.1"/>
    <property type="molecule type" value="Transcribed_RNA"/>
</dbReference>
<dbReference type="InterPro" id="IPR000719">
    <property type="entry name" value="Prot_kinase_dom"/>
</dbReference>
<protein>
    <recommendedName>
        <fullName evidence="1">Protein kinase domain-containing protein</fullName>
    </recommendedName>
</protein>
<reference evidence="2" key="1">
    <citation type="submission" date="2014-09" db="EMBL/GenBank/DDBJ databases">
        <authorList>
            <person name="Magalhaes I.L.F."/>
            <person name="Oliveira U."/>
            <person name="Santos F.R."/>
            <person name="Vidigal T.H.D.A."/>
            <person name="Brescovit A.D."/>
            <person name="Santos A.J."/>
        </authorList>
    </citation>
    <scope>NUCLEOTIDE SEQUENCE</scope>
    <source>
        <tissue evidence="2">Shoot tissue taken approximately 20 cm above the soil surface</tissue>
    </source>
</reference>
<feature type="domain" description="Protein kinase" evidence="1">
    <location>
        <begin position="1"/>
        <end position="30"/>
    </location>
</feature>
<reference evidence="2" key="2">
    <citation type="journal article" date="2015" name="Data Brief">
        <title>Shoot transcriptome of the giant reed, Arundo donax.</title>
        <authorList>
            <person name="Barrero R.A."/>
            <person name="Guerrero F.D."/>
            <person name="Moolhuijzen P."/>
            <person name="Goolsby J.A."/>
            <person name="Tidwell J."/>
            <person name="Bellgard S.E."/>
            <person name="Bellgard M.I."/>
        </authorList>
    </citation>
    <scope>NUCLEOTIDE SEQUENCE</scope>
    <source>
        <tissue evidence="2">Shoot tissue taken approximately 20 cm above the soil surface</tissue>
    </source>
</reference>
<sequence length="30" mass="3320">MALSGYSAPELFYGKYSVKTDVYSFGVILL</sequence>
<dbReference type="InterPro" id="IPR011009">
    <property type="entry name" value="Kinase-like_dom_sf"/>
</dbReference>
<dbReference type="AlphaFoldDB" id="A0A0A9FZJ6"/>